<feature type="chain" id="PRO_5032573991" description="Dienelactone hydrolase" evidence="1">
    <location>
        <begin position="22"/>
        <end position="336"/>
    </location>
</feature>
<evidence type="ECO:0008006" key="4">
    <source>
        <dbReference type="Google" id="ProtNLM"/>
    </source>
</evidence>
<dbReference type="SUPFAM" id="SSF53474">
    <property type="entry name" value="alpha/beta-Hydrolases"/>
    <property type="match status" value="1"/>
</dbReference>
<dbReference type="EMBL" id="JACJFM010000005">
    <property type="protein sequence ID" value="MBB1486136.1"/>
    <property type="molecule type" value="Genomic_DNA"/>
</dbReference>
<evidence type="ECO:0000256" key="1">
    <source>
        <dbReference type="SAM" id="SignalP"/>
    </source>
</evidence>
<comment type="caution">
    <text evidence="2">The sequence shown here is derived from an EMBL/GenBank/DDBJ whole genome shotgun (WGS) entry which is preliminary data.</text>
</comment>
<evidence type="ECO:0000313" key="2">
    <source>
        <dbReference type="EMBL" id="MBB1486136.1"/>
    </source>
</evidence>
<evidence type="ECO:0000313" key="3">
    <source>
        <dbReference type="Proteomes" id="UP000565262"/>
    </source>
</evidence>
<dbReference type="AlphaFoldDB" id="A0A839IPG0"/>
<gene>
    <name evidence="2" type="ORF">H4O21_05905</name>
</gene>
<sequence length="336" mass="36655">MKKIQSIVLTMLLAFGFEAVADINAALKIESIYSEDRGKNIEVYYWYPTKEQKLNFRFGNKKIFLPVDVALDADIALGKFPIIVLSHGGMRSSFSHVGWIASSLSKEGYIVITPKPPEYDELVPDQAIDELYLRPGDISTGLSGIDNISLFDGNIDKENTTGVGFFLGGTSMLTLAGAKFDLKKYKASCNDAGVNIDCKWFSNNKVDISSVSGDLVTKLKKDDRIRSIVIINPELTKTLDANSLRDVKGKVSVISLSGELDSALAPSDNLSKIPLFNISEISSAVAFSAFSICTPKGIKILSIEGEAGICSELNQYTREENHKKIIASIVQSLPGR</sequence>
<organism evidence="2 3">
    <name type="scientific">Oceanospirillum sediminis</name>
    <dbReference type="NCBI Taxonomy" id="2760088"/>
    <lineage>
        <taxon>Bacteria</taxon>
        <taxon>Pseudomonadati</taxon>
        <taxon>Pseudomonadota</taxon>
        <taxon>Gammaproteobacteria</taxon>
        <taxon>Oceanospirillales</taxon>
        <taxon>Oceanospirillaceae</taxon>
        <taxon>Oceanospirillum</taxon>
    </lineage>
</organism>
<dbReference type="Gene3D" id="3.40.50.1820">
    <property type="entry name" value="alpha/beta hydrolase"/>
    <property type="match status" value="1"/>
</dbReference>
<reference evidence="2 3" key="1">
    <citation type="submission" date="2020-08" db="EMBL/GenBank/DDBJ databases">
        <title>Oceanospirillum sp. nov. isolated from marine sediment.</title>
        <authorList>
            <person name="Ji X."/>
        </authorList>
    </citation>
    <scope>NUCLEOTIDE SEQUENCE [LARGE SCALE GENOMIC DNA]</scope>
    <source>
        <strain evidence="2 3">D5</strain>
    </source>
</reference>
<dbReference type="Proteomes" id="UP000565262">
    <property type="component" value="Unassembled WGS sequence"/>
</dbReference>
<dbReference type="RefSeq" id="WP_182807917.1">
    <property type="nucleotide sequence ID" value="NZ_JACJFM010000005.1"/>
</dbReference>
<keyword evidence="3" id="KW-1185">Reference proteome</keyword>
<proteinExistence type="predicted"/>
<feature type="signal peptide" evidence="1">
    <location>
        <begin position="1"/>
        <end position="21"/>
    </location>
</feature>
<keyword evidence="1" id="KW-0732">Signal</keyword>
<accession>A0A839IPG0</accession>
<protein>
    <recommendedName>
        <fullName evidence="4">Dienelactone hydrolase</fullName>
    </recommendedName>
</protein>
<dbReference type="InterPro" id="IPR029058">
    <property type="entry name" value="AB_hydrolase_fold"/>
</dbReference>
<name>A0A839IPG0_9GAMM</name>